<dbReference type="EMBL" id="GBRH01235249">
    <property type="protein sequence ID" value="JAD62646.1"/>
    <property type="molecule type" value="Transcribed_RNA"/>
</dbReference>
<organism evidence="1">
    <name type="scientific">Arundo donax</name>
    <name type="common">Giant reed</name>
    <name type="synonym">Donax arundinaceus</name>
    <dbReference type="NCBI Taxonomy" id="35708"/>
    <lineage>
        <taxon>Eukaryota</taxon>
        <taxon>Viridiplantae</taxon>
        <taxon>Streptophyta</taxon>
        <taxon>Embryophyta</taxon>
        <taxon>Tracheophyta</taxon>
        <taxon>Spermatophyta</taxon>
        <taxon>Magnoliopsida</taxon>
        <taxon>Liliopsida</taxon>
        <taxon>Poales</taxon>
        <taxon>Poaceae</taxon>
        <taxon>PACMAD clade</taxon>
        <taxon>Arundinoideae</taxon>
        <taxon>Arundineae</taxon>
        <taxon>Arundo</taxon>
    </lineage>
</organism>
<reference evidence="1" key="2">
    <citation type="journal article" date="2015" name="Data Brief">
        <title>Shoot transcriptome of the giant reed, Arundo donax.</title>
        <authorList>
            <person name="Barrero R.A."/>
            <person name="Guerrero F.D."/>
            <person name="Moolhuijzen P."/>
            <person name="Goolsby J.A."/>
            <person name="Tidwell J."/>
            <person name="Bellgard S.E."/>
            <person name="Bellgard M.I."/>
        </authorList>
    </citation>
    <scope>NUCLEOTIDE SEQUENCE</scope>
    <source>
        <tissue evidence="1">Shoot tissue taken approximately 20 cm above the soil surface</tissue>
    </source>
</reference>
<accession>A0A0A9BH45</accession>
<reference evidence="1" key="1">
    <citation type="submission" date="2014-09" db="EMBL/GenBank/DDBJ databases">
        <authorList>
            <person name="Magalhaes I.L.F."/>
            <person name="Oliveira U."/>
            <person name="Santos F.R."/>
            <person name="Vidigal T.H.D.A."/>
            <person name="Brescovit A.D."/>
            <person name="Santos A.J."/>
        </authorList>
    </citation>
    <scope>NUCLEOTIDE SEQUENCE</scope>
    <source>
        <tissue evidence="1">Shoot tissue taken approximately 20 cm above the soil surface</tissue>
    </source>
</reference>
<proteinExistence type="predicted"/>
<protein>
    <submittedName>
        <fullName evidence="1">Uncharacterized protein</fullName>
    </submittedName>
</protein>
<sequence length="18" mass="2088">MMSLFVILVITVSSMMRE</sequence>
<name>A0A0A9BH45_ARUDO</name>
<dbReference type="AlphaFoldDB" id="A0A0A9BH45"/>
<evidence type="ECO:0000313" key="1">
    <source>
        <dbReference type="EMBL" id="JAD62646.1"/>
    </source>
</evidence>